<keyword evidence="3" id="KW-1003">Cell membrane</keyword>
<feature type="transmembrane region" description="Helical" evidence="17">
    <location>
        <begin position="332"/>
        <end position="350"/>
    </location>
</feature>
<organism evidence="21 22">
    <name type="scientific">Panagrellus redivivus</name>
    <name type="common">Microworm</name>
    <dbReference type="NCBI Taxonomy" id="6233"/>
    <lineage>
        <taxon>Eukaryota</taxon>
        <taxon>Metazoa</taxon>
        <taxon>Ecdysozoa</taxon>
        <taxon>Nematoda</taxon>
        <taxon>Chromadorea</taxon>
        <taxon>Rhabditida</taxon>
        <taxon>Tylenchina</taxon>
        <taxon>Panagrolaimomorpha</taxon>
        <taxon>Panagrolaimoidea</taxon>
        <taxon>Panagrolaimidae</taxon>
        <taxon>Panagrellus</taxon>
    </lineage>
</organism>
<evidence type="ECO:0000313" key="21">
    <source>
        <dbReference type="Proteomes" id="UP000492821"/>
    </source>
</evidence>
<evidence type="ECO:0000256" key="14">
    <source>
        <dbReference type="ARBA" id="ARBA00023286"/>
    </source>
</evidence>
<feature type="signal peptide" evidence="17">
    <location>
        <begin position="1"/>
        <end position="34"/>
    </location>
</feature>
<dbReference type="PRINTS" id="PR00252">
    <property type="entry name" value="NRIONCHANNEL"/>
</dbReference>
<dbReference type="Pfam" id="PF02932">
    <property type="entry name" value="Neur_chan_memb"/>
    <property type="match status" value="1"/>
</dbReference>
<evidence type="ECO:0000256" key="7">
    <source>
        <dbReference type="ARBA" id="ARBA00023018"/>
    </source>
</evidence>
<feature type="domain" description="Neurotransmitter-gated ion-channel ligand-binding" evidence="19">
    <location>
        <begin position="94"/>
        <end position="300"/>
    </location>
</feature>
<evidence type="ECO:0000313" key="22">
    <source>
        <dbReference type="WBParaSite" id="Pan_g17458.t1"/>
    </source>
</evidence>
<evidence type="ECO:0000256" key="2">
    <source>
        <dbReference type="ARBA" id="ARBA00022448"/>
    </source>
</evidence>
<dbReference type="SUPFAM" id="SSF90112">
    <property type="entry name" value="Neurotransmitter-gated ion-channel transmembrane pore"/>
    <property type="match status" value="1"/>
</dbReference>
<feature type="region of interest" description="Disordered" evidence="18">
    <location>
        <begin position="43"/>
        <end position="78"/>
    </location>
</feature>
<feature type="compositionally biased region" description="Polar residues" evidence="18">
    <location>
        <begin position="46"/>
        <end position="56"/>
    </location>
</feature>
<feature type="transmembrane region" description="Helical" evidence="17">
    <location>
        <begin position="302"/>
        <end position="325"/>
    </location>
</feature>
<evidence type="ECO:0000256" key="3">
    <source>
        <dbReference type="ARBA" id="ARBA00022475"/>
    </source>
</evidence>
<dbReference type="AlphaFoldDB" id="A0A7E4ZU59"/>
<evidence type="ECO:0000256" key="8">
    <source>
        <dbReference type="ARBA" id="ARBA00023065"/>
    </source>
</evidence>
<dbReference type="GO" id="GO:0022848">
    <property type="term" value="F:acetylcholine-gated monoatomic cation-selective channel activity"/>
    <property type="evidence" value="ECO:0007669"/>
    <property type="project" value="InterPro"/>
</dbReference>
<dbReference type="Gene3D" id="2.70.170.10">
    <property type="entry name" value="Neurotransmitter-gated ion-channel ligand-binding domain"/>
    <property type="match status" value="1"/>
</dbReference>
<feature type="transmembrane region" description="Helical" evidence="17">
    <location>
        <begin position="532"/>
        <end position="555"/>
    </location>
</feature>
<keyword evidence="8 17" id="KW-0406">Ion transport</keyword>
<dbReference type="Gene3D" id="1.20.58.390">
    <property type="entry name" value="Neurotransmitter-gated ion-channel transmembrane domain"/>
    <property type="match status" value="2"/>
</dbReference>
<feature type="chain" id="PRO_5029034193" evidence="17">
    <location>
        <begin position="35"/>
        <end position="572"/>
    </location>
</feature>
<dbReference type="InterPro" id="IPR006029">
    <property type="entry name" value="Neurotrans-gated_channel_TM"/>
</dbReference>
<dbReference type="Pfam" id="PF02931">
    <property type="entry name" value="Neur_chan_LBD"/>
    <property type="match status" value="1"/>
</dbReference>
<keyword evidence="15 17" id="KW-0407">Ion channel</keyword>
<dbReference type="InterPro" id="IPR018000">
    <property type="entry name" value="Neurotransmitter_ion_chnl_CS"/>
</dbReference>
<evidence type="ECO:0000256" key="16">
    <source>
        <dbReference type="ARBA" id="ARBA00034104"/>
    </source>
</evidence>
<dbReference type="PANTHER" id="PTHR18945">
    <property type="entry name" value="NEUROTRANSMITTER GATED ION CHANNEL"/>
    <property type="match status" value="1"/>
</dbReference>
<evidence type="ECO:0000256" key="12">
    <source>
        <dbReference type="ARBA" id="ARBA00023180"/>
    </source>
</evidence>
<evidence type="ECO:0000259" key="19">
    <source>
        <dbReference type="Pfam" id="PF02931"/>
    </source>
</evidence>
<dbReference type="PRINTS" id="PR00254">
    <property type="entry name" value="NICOTINICR"/>
</dbReference>
<feature type="transmembrane region" description="Helical" evidence="17">
    <location>
        <begin position="362"/>
        <end position="385"/>
    </location>
</feature>
<keyword evidence="10" id="KW-1015">Disulfide bond</keyword>
<dbReference type="CDD" id="cd19051">
    <property type="entry name" value="LGIC_TM_cation"/>
    <property type="match status" value="1"/>
</dbReference>
<evidence type="ECO:0000256" key="17">
    <source>
        <dbReference type="RuleBase" id="RU000687"/>
    </source>
</evidence>
<accession>A0A7E4ZU59</accession>
<dbReference type="InterPro" id="IPR036734">
    <property type="entry name" value="Neur_chan_lig-bd_sf"/>
</dbReference>
<keyword evidence="9 17" id="KW-0472">Membrane</keyword>
<keyword evidence="6 17" id="KW-1133">Transmembrane helix</keyword>
<evidence type="ECO:0000256" key="5">
    <source>
        <dbReference type="ARBA" id="ARBA00022729"/>
    </source>
</evidence>
<dbReference type="GO" id="GO:0004888">
    <property type="term" value="F:transmembrane signaling receptor activity"/>
    <property type="evidence" value="ECO:0007669"/>
    <property type="project" value="InterPro"/>
</dbReference>
<dbReference type="WBParaSite" id="Pan_g17458.t1">
    <property type="protein sequence ID" value="Pan_g17458.t1"/>
    <property type="gene ID" value="Pan_g17458"/>
</dbReference>
<dbReference type="GO" id="GO:0045211">
    <property type="term" value="C:postsynaptic membrane"/>
    <property type="evidence" value="ECO:0007669"/>
    <property type="project" value="UniProtKB-SubCell"/>
</dbReference>
<evidence type="ECO:0000256" key="11">
    <source>
        <dbReference type="ARBA" id="ARBA00023170"/>
    </source>
</evidence>
<dbReference type="CDD" id="cd18997">
    <property type="entry name" value="LGIC_ECD_nAChR"/>
    <property type="match status" value="1"/>
</dbReference>
<evidence type="ECO:0000256" key="13">
    <source>
        <dbReference type="ARBA" id="ARBA00023257"/>
    </source>
</evidence>
<sequence>MAAAAAAGAAPSKPSGAMLLTMPLILLMMPEIIAAGVKTTLPKAKQQMQRQHNNHGSPYDDMMDRSGSTSRESPQGKFATHYHGGNWEAMLTEEQRLLYHLLRNYEKAVRPVRNASHPIVVKLGMTLTNIFDMDEKNQVLTINVWLDQEWKDELLRWDPKEFSNIQALRIPCDLIWLPDIVLYNNADDYTAGYMRSRAMVFYDGTVFWPPPTQLRSTCKISVTYFPFDSQRCSLKFGSWTYHGFQVDITNRSDNVDLTNYVVSGEFDLVHVHQKRRVVKYTCCPEPYPDVTFYIHIRRKTLYYMYNVIFPCLMMSVLTLLVFLLPPDSGEKISLGITVLLAFSVFVLAIAEKMPETSDAMPLIAVYLTIVMGMSSVSVVMTVMVLNFHHRGPFNQPIPPWIRRLVLQRLKRILGMKLTHPLSSQNGSCTRNGSLNSNGVLRRMSSRLQLDDFVISNAVTDPRKDFFMLQETEQIAIDHPGDSVLRKKARKLNELHTRLIKTLEFLIKRQEVEDHSLKLANEWRQVAQVIDRLLFWIFLVLTIVITAILLLVVPIWHYTRDDSEFDESQYGLH</sequence>
<keyword evidence="11" id="KW-0675">Receptor</keyword>
<comment type="similarity">
    <text evidence="1">Belongs to the ligand-gated ion channel (TC 1.A.9) family. Acetylcholine receptor (TC 1.A.9.1) subfamily.</text>
</comment>
<keyword evidence="14" id="KW-1071">Ligand-gated ion channel</keyword>
<evidence type="ECO:0000259" key="20">
    <source>
        <dbReference type="Pfam" id="PF02932"/>
    </source>
</evidence>
<evidence type="ECO:0000256" key="18">
    <source>
        <dbReference type="SAM" id="MobiDB-lite"/>
    </source>
</evidence>
<comment type="subcellular location">
    <subcellularLocation>
        <location evidence="16">Postsynaptic cell membrane</location>
        <topology evidence="16">Multi-pass membrane protein</topology>
    </subcellularLocation>
</comment>
<evidence type="ECO:0000256" key="4">
    <source>
        <dbReference type="ARBA" id="ARBA00022692"/>
    </source>
</evidence>
<keyword evidence="21" id="KW-1185">Reference proteome</keyword>
<reference evidence="21" key="1">
    <citation type="journal article" date="2013" name="Genetics">
        <title>The draft genome and transcriptome of Panagrellus redivivus are shaped by the harsh demands of a free-living lifestyle.</title>
        <authorList>
            <person name="Srinivasan J."/>
            <person name="Dillman A.R."/>
            <person name="Macchietto M.G."/>
            <person name="Heikkinen L."/>
            <person name="Lakso M."/>
            <person name="Fracchia K.M."/>
            <person name="Antoshechkin I."/>
            <person name="Mortazavi A."/>
            <person name="Wong G."/>
            <person name="Sternberg P.W."/>
        </authorList>
    </citation>
    <scope>NUCLEOTIDE SEQUENCE [LARGE SCALE GENOMIC DNA]</scope>
    <source>
        <strain evidence="21">MT8872</strain>
    </source>
</reference>
<keyword evidence="7" id="KW-0770">Synapse</keyword>
<dbReference type="Proteomes" id="UP000492821">
    <property type="component" value="Unassembled WGS sequence"/>
</dbReference>
<keyword evidence="2 17" id="KW-0813">Transport</keyword>
<evidence type="ECO:0000256" key="6">
    <source>
        <dbReference type="ARBA" id="ARBA00022989"/>
    </source>
</evidence>
<dbReference type="PROSITE" id="PS00236">
    <property type="entry name" value="NEUROTR_ION_CHANNEL"/>
    <property type="match status" value="1"/>
</dbReference>
<keyword evidence="4 17" id="KW-0812">Transmembrane</keyword>
<evidence type="ECO:0000256" key="10">
    <source>
        <dbReference type="ARBA" id="ARBA00023157"/>
    </source>
</evidence>
<dbReference type="NCBIfam" id="TIGR00860">
    <property type="entry name" value="LIC"/>
    <property type="match status" value="1"/>
</dbReference>
<evidence type="ECO:0000256" key="1">
    <source>
        <dbReference type="ARBA" id="ARBA00009237"/>
    </source>
</evidence>
<reference evidence="22" key="2">
    <citation type="submission" date="2020-10" db="UniProtKB">
        <authorList>
            <consortium name="WormBaseParasite"/>
        </authorList>
    </citation>
    <scope>IDENTIFICATION</scope>
</reference>
<proteinExistence type="inferred from homology"/>
<dbReference type="FunFam" id="2.70.170.10:FF:000016">
    <property type="entry name" value="Nicotinic acetylcholine receptor subunit"/>
    <property type="match status" value="1"/>
</dbReference>
<dbReference type="InterPro" id="IPR038050">
    <property type="entry name" value="Neuro_actylchol_rec"/>
</dbReference>
<dbReference type="FunFam" id="1.20.58.390:FF:000043">
    <property type="entry name" value="AcetylCholine Receptor"/>
    <property type="match status" value="1"/>
</dbReference>
<feature type="domain" description="Neurotransmitter-gated ion-channel transmembrane" evidence="20">
    <location>
        <begin position="307"/>
        <end position="548"/>
    </location>
</feature>
<dbReference type="InterPro" id="IPR036719">
    <property type="entry name" value="Neuro-gated_channel_TM_sf"/>
</dbReference>
<dbReference type="InterPro" id="IPR002394">
    <property type="entry name" value="Nicotinic_acetylcholine_rcpt"/>
</dbReference>
<dbReference type="InterPro" id="IPR006201">
    <property type="entry name" value="Neur_channel"/>
</dbReference>
<keyword evidence="13" id="KW-0628">Postsynaptic cell membrane</keyword>
<protein>
    <submittedName>
        <fullName evidence="22">Nicotinic acetylcholine receptor subunit</fullName>
    </submittedName>
</protein>
<keyword evidence="12" id="KW-0325">Glycoprotein</keyword>
<keyword evidence="5 17" id="KW-0732">Signal</keyword>
<dbReference type="InterPro" id="IPR006202">
    <property type="entry name" value="Neur_chan_lig-bd"/>
</dbReference>
<name>A0A7E4ZU59_PANRE</name>
<dbReference type="SUPFAM" id="SSF63712">
    <property type="entry name" value="Nicotinic receptor ligand binding domain-like"/>
    <property type="match status" value="1"/>
</dbReference>
<evidence type="ECO:0000256" key="9">
    <source>
        <dbReference type="ARBA" id="ARBA00023136"/>
    </source>
</evidence>
<evidence type="ECO:0000256" key="15">
    <source>
        <dbReference type="ARBA" id="ARBA00023303"/>
    </source>
</evidence>